<keyword evidence="1" id="KW-1133">Transmembrane helix</keyword>
<feature type="transmembrane region" description="Helical" evidence="1">
    <location>
        <begin position="364"/>
        <end position="381"/>
    </location>
</feature>
<proteinExistence type="predicted"/>
<feature type="transmembrane region" description="Helical" evidence="1">
    <location>
        <begin position="273"/>
        <end position="296"/>
    </location>
</feature>
<evidence type="ECO:0000256" key="1">
    <source>
        <dbReference type="SAM" id="Phobius"/>
    </source>
</evidence>
<accession>A0A9X0U5C0</accession>
<feature type="transmembrane region" description="Helical" evidence="1">
    <location>
        <begin position="56"/>
        <end position="84"/>
    </location>
</feature>
<feature type="transmembrane region" description="Helical" evidence="1">
    <location>
        <begin position="169"/>
        <end position="191"/>
    </location>
</feature>
<feature type="transmembrane region" description="Helical" evidence="1">
    <location>
        <begin position="96"/>
        <end position="118"/>
    </location>
</feature>
<keyword evidence="3" id="KW-1185">Reference proteome</keyword>
<evidence type="ECO:0000313" key="3">
    <source>
        <dbReference type="Proteomes" id="UP000535182"/>
    </source>
</evidence>
<dbReference type="EMBL" id="JACHEB010000004">
    <property type="protein sequence ID" value="MBB5328612.1"/>
    <property type="molecule type" value="Genomic_DNA"/>
</dbReference>
<comment type="caution">
    <text evidence="2">The sequence shown here is derived from an EMBL/GenBank/DDBJ whole genome shotgun (WGS) entry which is preliminary data.</text>
</comment>
<feature type="transmembrane region" description="Helical" evidence="1">
    <location>
        <begin position="387"/>
        <end position="411"/>
    </location>
</feature>
<dbReference type="AlphaFoldDB" id="A0A9X0U5C0"/>
<keyword evidence="1" id="KW-0472">Membrane</keyword>
<organism evidence="2 3">
    <name type="scientific">Tunturiibacter gelidiferens</name>
    <dbReference type="NCBI Taxonomy" id="3069689"/>
    <lineage>
        <taxon>Bacteria</taxon>
        <taxon>Pseudomonadati</taxon>
        <taxon>Acidobacteriota</taxon>
        <taxon>Terriglobia</taxon>
        <taxon>Terriglobales</taxon>
        <taxon>Acidobacteriaceae</taxon>
        <taxon>Tunturiibacter</taxon>
    </lineage>
</organism>
<feature type="transmembrane region" description="Helical" evidence="1">
    <location>
        <begin position="203"/>
        <end position="221"/>
    </location>
</feature>
<reference evidence="2 3" key="1">
    <citation type="submission" date="2020-08" db="EMBL/GenBank/DDBJ databases">
        <title>Genomic Encyclopedia of Type Strains, Phase IV (KMG-V): Genome sequencing to study the core and pangenomes of soil and plant-associated prokaryotes.</title>
        <authorList>
            <person name="Whitman W."/>
        </authorList>
    </citation>
    <scope>NUCLEOTIDE SEQUENCE [LARGE SCALE GENOMIC DNA]</scope>
    <source>
        <strain evidence="2 3">X5P2</strain>
    </source>
</reference>
<sequence length="580" mass="63633">MAGLIQNPQPPPQLLTDPHTNPWTAAQSRAQFLALAQLRWCIFRNAFRRKGGVGEIIARVIFFPVLGIIAVGPIVGAGFASYYLISADKLTLLPALTWAIFALWQLVVLNISPPALSFDINTIIRFPISFPRYLTARLLFGLLSASNVIGTLALVAADIGIAIARPSLIPWATLLLAIYALSNIFFTRMVLSWVDRWLSTRRAREILTAFILFASLGFQYINLNYNPAFQNSRHHANRLPFLLKIFHHVEPLAALLPPGLTATSIANFAQGRFLHASAALVGLVAFSSLFLAIYALRMHREFRGENLSEVTKQPQTVRLPNTPAAVPHPSTSPLASASNFGLSPAISACLQKEFLYLRRNTNQLYGFIAPIFMVFLFANRIGTSGRFGSFVFPAAVAYSVLGVSILSYNCLGMDGPGIQFYFLSPTRLRDVFLAKNIIGFLLSFIELILIFAVISLTASPPSLLISFGTFCWLLFAIFTNGAVGNLRSLAAPKKIDLSKINRKQTSQLSALIAVGVVATCCGIGYGGVLLANAFNLPWLMVPFFLVLAVAALLFYLQVLNRIDTIALNHREELAEELCKT</sequence>
<name>A0A9X0U5C0_9BACT</name>
<keyword evidence="1" id="KW-0812">Transmembrane</keyword>
<feature type="transmembrane region" description="Helical" evidence="1">
    <location>
        <begin position="536"/>
        <end position="556"/>
    </location>
</feature>
<feature type="transmembrane region" description="Helical" evidence="1">
    <location>
        <begin position="508"/>
        <end position="530"/>
    </location>
</feature>
<protein>
    <submittedName>
        <fullName evidence="2">ABC-2 type transport system permease protein</fullName>
    </submittedName>
</protein>
<dbReference type="RefSeq" id="WP_183976241.1">
    <property type="nucleotide sequence ID" value="NZ_JACHEB010000004.1"/>
</dbReference>
<evidence type="ECO:0000313" key="2">
    <source>
        <dbReference type="EMBL" id="MBB5328612.1"/>
    </source>
</evidence>
<gene>
    <name evidence="2" type="ORF">HDF14_002222</name>
</gene>
<feature type="transmembrane region" description="Helical" evidence="1">
    <location>
        <begin position="463"/>
        <end position="487"/>
    </location>
</feature>
<dbReference type="Proteomes" id="UP000535182">
    <property type="component" value="Unassembled WGS sequence"/>
</dbReference>
<feature type="transmembrane region" description="Helical" evidence="1">
    <location>
        <begin position="138"/>
        <end position="163"/>
    </location>
</feature>
<feature type="transmembrane region" description="Helical" evidence="1">
    <location>
        <begin position="432"/>
        <end position="457"/>
    </location>
</feature>